<protein>
    <recommendedName>
        <fullName evidence="5">Pentatricopeptide repeat-containing protein</fullName>
    </recommendedName>
</protein>
<dbReference type="InterPro" id="IPR002885">
    <property type="entry name" value="PPR_rpt"/>
</dbReference>
<evidence type="ECO:0000313" key="3">
    <source>
        <dbReference type="EMBL" id="KAL2333168.1"/>
    </source>
</evidence>
<keyword evidence="1" id="KW-0677">Repeat</keyword>
<name>A0ABD1MCA7_9FABA</name>
<dbReference type="NCBIfam" id="TIGR00756">
    <property type="entry name" value="PPR"/>
    <property type="match status" value="3"/>
</dbReference>
<dbReference type="PANTHER" id="PTHR47926:SF391">
    <property type="entry name" value="TETRATRICOPEPTIDE-LIKE HELICAL DOMAIN SUPERFAMILY"/>
    <property type="match status" value="1"/>
</dbReference>
<dbReference type="PANTHER" id="PTHR47926">
    <property type="entry name" value="PENTATRICOPEPTIDE REPEAT-CONTAINING PROTEIN"/>
    <property type="match status" value="1"/>
</dbReference>
<dbReference type="PROSITE" id="PS51375">
    <property type="entry name" value="PPR"/>
    <property type="match status" value="4"/>
</dbReference>
<dbReference type="EMBL" id="JBGMDY010000005">
    <property type="protein sequence ID" value="KAL2333168.1"/>
    <property type="molecule type" value="Genomic_DNA"/>
</dbReference>
<feature type="repeat" description="PPR" evidence="2">
    <location>
        <begin position="277"/>
        <end position="311"/>
    </location>
</feature>
<evidence type="ECO:0000256" key="2">
    <source>
        <dbReference type="PROSITE-ProRule" id="PRU00708"/>
    </source>
</evidence>
<dbReference type="Pfam" id="PF01535">
    <property type="entry name" value="PPR"/>
    <property type="match status" value="3"/>
</dbReference>
<evidence type="ECO:0008006" key="5">
    <source>
        <dbReference type="Google" id="ProtNLM"/>
    </source>
</evidence>
<dbReference type="InterPro" id="IPR011990">
    <property type="entry name" value="TPR-like_helical_dom_sf"/>
</dbReference>
<dbReference type="SUPFAM" id="SSF48452">
    <property type="entry name" value="TPR-like"/>
    <property type="match status" value="1"/>
</dbReference>
<comment type="caution">
    <text evidence="3">The sequence shown here is derived from an EMBL/GenBank/DDBJ whole genome shotgun (WGS) entry which is preliminary data.</text>
</comment>
<dbReference type="AlphaFoldDB" id="A0ABD1MCA7"/>
<dbReference type="InterPro" id="IPR046848">
    <property type="entry name" value="E_motif"/>
</dbReference>
<organism evidence="3 4">
    <name type="scientific">Flemingia macrophylla</name>
    <dbReference type="NCBI Taxonomy" id="520843"/>
    <lineage>
        <taxon>Eukaryota</taxon>
        <taxon>Viridiplantae</taxon>
        <taxon>Streptophyta</taxon>
        <taxon>Embryophyta</taxon>
        <taxon>Tracheophyta</taxon>
        <taxon>Spermatophyta</taxon>
        <taxon>Magnoliopsida</taxon>
        <taxon>eudicotyledons</taxon>
        <taxon>Gunneridae</taxon>
        <taxon>Pentapetalae</taxon>
        <taxon>rosids</taxon>
        <taxon>fabids</taxon>
        <taxon>Fabales</taxon>
        <taxon>Fabaceae</taxon>
        <taxon>Papilionoideae</taxon>
        <taxon>50 kb inversion clade</taxon>
        <taxon>NPAAA clade</taxon>
        <taxon>indigoferoid/millettioid clade</taxon>
        <taxon>Phaseoleae</taxon>
        <taxon>Flemingia</taxon>
    </lineage>
</organism>
<dbReference type="FunFam" id="1.25.40.10:FF:000345">
    <property type="entry name" value="Pentatricopeptide repeat-containing protein"/>
    <property type="match status" value="1"/>
</dbReference>
<dbReference type="Pfam" id="PF20431">
    <property type="entry name" value="E_motif"/>
    <property type="match status" value="1"/>
</dbReference>
<dbReference type="FunFam" id="1.25.40.10:FF:000470">
    <property type="entry name" value="Pentatricopeptide repeat-containing protein At5g66520"/>
    <property type="match status" value="1"/>
</dbReference>
<dbReference type="Gene3D" id="1.25.40.10">
    <property type="entry name" value="Tetratricopeptide repeat domain"/>
    <property type="match status" value="4"/>
</dbReference>
<feature type="repeat" description="PPR" evidence="2">
    <location>
        <begin position="76"/>
        <end position="106"/>
    </location>
</feature>
<evidence type="ECO:0000256" key="1">
    <source>
        <dbReference type="ARBA" id="ARBA00022737"/>
    </source>
</evidence>
<reference evidence="3 4" key="1">
    <citation type="submission" date="2024-08" db="EMBL/GenBank/DDBJ databases">
        <title>Insights into the chromosomal genome structure of Flemingia macrophylla.</title>
        <authorList>
            <person name="Ding Y."/>
            <person name="Zhao Y."/>
            <person name="Bi W."/>
            <person name="Wu M."/>
            <person name="Zhao G."/>
            <person name="Gong Y."/>
            <person name="Li W."/>
            <person name="Zhang P."/>
        </authorList>
    </citation>
    <scope>NUCLEOTIDE SEQUENCE [LARGE SCALE GENOMIC DNA]</scope>
    <source>
        <strain evidence="3">DYQJB</strain>
        <tissue evidence="3">Leaf</tissue>
    </source>
</reference>
<proteinExistence type="predicted"/>
<evidence type="ECO:0000313" key="4">
    <source>
        <dbReference type="Proteomes" id="UP001603857"/>
    </source>
</evidence>
<feature type="repeat" description="PPR" evidence="2">
    <location>
        <begin position="246"/>
        <end position="276"/>
    </location>
</feature>
<keyword evidence="4" id="KW-1185">Reference proteome</keyword>
<dbReference type="Pfam" id="PF13041">
    <property type="entry name" value="PPR_2"/>
    <property type="match status" value="2"/>
</dbReference>
<dbReference type="InterPro" id="IPR046960">
    <property type="entry name" value="PPR_At4g14850-like_plant"/>
</dbReference>
<gene>
    <name evidence="3" type="ORF">Fmac_014381</name>
</gene>
<accession>A0ABD1MCA7</accession>
<dbReference type="Proteomes" id="UP001603857">
    <property type="component" value="Unassembled WGS sequence"/>
</dbReference>
<sequence>MSPKDGAFWKAQQNVLIFFKRCSTMKHIKEAHGRVVQSGFDRNALVVGKIIEFCAVSCQGDMNYALRVFNRIDKPDSFIYNTMIRGFGKTSQPQKAIHLYRTMHGKRDTFTFSFFLKIIAALGSVSLGKQLHCTILKLGLEIHTYVRNSLIHMYGMVGDTETARHVFDEIPYPDLVAWNSIIDSHLHCRKYKDALRLFSRMLQSGMQPDHATFVVTLSACGAIGALDFGRRIHSLVFDSEFGESESISVSNSLIDMYAKCGAVDEAYHIFSNMKGRDVVSWNVMILGLASHGNGEEALALFRKMLQGNAERPDGVTFLGVLSACSRGGLVEESKQCTDIMGRKYNIQPTIKHYGCVVDLLGRAGLVKEAYNLIKTMPVECNAIVLRTLLAACRLHGCVELGEKVRKHLLELEPDHSSDYVLLANMYASTGKWNEMSRERRSMQQRKVQKPEPGNSFIGIPGLRLEKGTIETSIARKERRGKWGDLYECIFAAPRRKEEKVT</sequence>
<feature type="repeat" description="PPR" evidence="2">
    <location>
        <begin position="174"/>
        <end position="208"/>
    </location>
</feature>